<dbReference type="EMBL" id="AC079632">
    <property type="protein sequence ID" value="AAL73574.1"/>
    <property type="molecule type" value="Genomic_DNA"/>
</dbReference>
<reference evidence="2" key="1">
    <citation type="journal article" date="2005" name="Nature">
        <title>The map-based sequence of the rice genome.</title>
        <authorList>
            <consortium name="International rice genome sequencing project (IRGSP)"/>
            <person name="Matsumoto T."/>
            <person name="Wu J."/>
            <person name="Kanamori H."/>
            <person name="Katayose Y."/>
            <person name="Fujisawa M."/>
            <person name="Namiki N."/>
            <person name="Mizuno H."/>
            <person name="Yamamoto K."/>
            <person name="Antonio B.A."/>
            <person name="Baba T."/>
            <person name="Sakata K."/>
            <person name="Nagamura Y."/>
            <person name="Aoki H."/>
            <person name="Arikawa K."/>
            <person name="Arita K."/>
            <person name="Bito T."/>
            <person name="Chiden Y."/>
            <person name="Fujitsuka N."/>
            <person name="Fukunaka R."/>
            <person name="Hamada M."/>
            <person name="Harada C."/>
            <person name="Hayashi A."/>
            <person name="Hijishita S."/>
            <person name="Honda M."/>
            <person name="Hosokawa S."/>
            <person name="Ichikawa Y."/>
            <person name="Idonuma A."/>
            <person name="Iijima M."/>
            <person name="Ikeda M."/>
            <person name="Ikeno M."/>
            <person name="Ito K."/>
            <person name="Ito S."/>
            <person name="Ito T."/>
            <person name="Ito Y."/>
            <person name="Ito Y."/>
            <person name="Iwabuchi A."/>
            <person name="Kamiya K."/>
            <person name="Karasawa W."/>
            <person name="Kurita K."/>
            <person name="Katagiri S."/>
            <person name="Kikuta A."/>
            <person name="Kobayashi H."/>
            <person name="Kobayashi N."/>
            <person name="Machita K."/>
            <person name="Maehara T."/>
            <person name="Masukawa M."/>
            <person name="Mizubayashi T."/>
            <person name="Mukai Y."/>
            <person name="Nagasaki H."/>
            <person name="Nagata Y."/>
            <person name="Naito S."/>
            <person name="Nakashima M."/>
            <person name="Nakama Y."/>
            <person name="Nakamichi Y."/>
            <person name="Nakamura M."/>
            <person name="Meguro A."/>
            <person name="Negishi M."/>
            <person name="Ohta I."/>
            <person name="Ohta T."/>
            <person name="Okamoto M."/>
            <person name="Ono N."/>
            <person name="Saji S."/>
            <person name="Sakaguchi M."/>
            <person name="Sakai K."/>
            <person name="Shibata M."/>
            <person name="Shimokawa T."/>
            <person name="Song J."/>
            <person name="Takazaki Y."/>
            <person name="Terasawa K."/>
            <person name="Tsugane M."/>
            <person name="Tsuji K."/>
            <person name="Ueda S."/>
            <person name="Waki K."/>
            <person name="Yamagata H."/>
            <person name="Yamamoto M."/>
            <person name="Yamamoto S."/>
            <person name="Yamane H."/>
            <person name="Yoshiki S."/>
            <person name="Yoshihara R."/>
            <person name="Yukawa K."/>
            <person name="Zhong H."/>
            <person name="Yano M."/>
            <person name="Yuan Q."/>
            <person name="Ouyang S."/>
            <person name="Liu J."/>
            <person name="Jones K.M."/>
            <person name="Gansberger K."/>
            <person name="Moffat K."/>
            <person name="Hill J."/>
            <person name="Bera J."/>
            <person name="Fadrosh D."/>
            <person name="Jin S."/>
            <person name="Johri S."/>
            <person name="Kim M."/>
            <person name="Overton L."/>
            <person name="Reardon M."/>
            <person name="Tsitrin T."/>
            <person name="Vuong H."/>
            <person name="Weaver B."/>
            <person name="Ciecko A."/>
            <person name="Tallon L."/>
            <person name="Jackson J."/>
            <person name="Pai G."/>
            <person name="Aken S.V."/>
            <person name="Utterback T."/>
            <person name="Reidmuller S."/>
            <person name="Feldblyum T."/>
            <person name="Hsiao J."/>
            <person name="Zismann V."/>
            <person name="Iobst S."/>
            <person name="de Vazeille A.R."/>
            <person name="Buell C.R."/>
            <person name="Ying K."/>
            <person name="Li Y."/>
            <person name="Lu T."/>
            <person name="Huang Y."/>
            <person name="Zhao Q."/>
            <person name="Feng Q."/>
            <person name="Zhang L."/>
            <person name="Zhu J."/>
            <person name="Weng Q."/>
            <person name="Mu J."/>
            <person name="Lu Y."/>
            <person name="Fan D."/>
            <person name="Liu Y."/>
            <person name="Guan J."/>
            <person name="Zhang Y."/>
            <person name="Yu S."/>
            <person name="Liu X."/>
            <person name="Zhang Y."/>
            <person name="Hong G."/>
            <person name="Han B."/>
            <person name="Choisne N."/>
            <person name="Demange N."/>
            <person name="Orjeda G."/>
            <person name="Samain S."/>
            <person name="Cattolico L."/>
            <person name="Pelletier E."/>
            <person name="Couloux A."/>
            <person name="Segurens B."/>
            <person name="Wincker P."/>
            <person name="D'Hont A."/>
            <person name="Scarpelli C."/>
            <person name="Weissenbach J."/>
            <person name="Salanoubat M."/>
            <person name="Quetier F."/>
            <person name="Yu Y."/>
            <person name="Kim H.R."/>
            <person name="Rambo T."/>
            <person name="Currie J."/>
            <person name="Collura K."/>
            <person name="Luo M."/>
            <person name="Yang T."/>
            <person name="Ammiraju J.S.S."/>
            <person name="Engler F."/>
            <person name="Soderlund C."/>
            <person name="Wing R.A."/>
            <person name="Palmer L.E."/>
            <person name="de la Bastide M."/>
            <person name="Spiegel L."/>
            <person name="Nascimento L."/>
            <person name="Zutavern T."/>
            <person name="O'Shaughnessy A."/>
            <person name="Dike S."/>
            <person name="Dedhia N."/>
            <person name="Preston R."/>
            <person name="Balija V."/>
            <person name="McCombie W.R."/>
            <person name="Chow T."/>
            <person name="Chen H."/>
            <person name="Chung M."/>
            <person name="Chen C."/>
            <person name="Shaw J."/>
            <person name="Wu H."/>
            <person name="Hsiao K."/>
            <person name="Chao Y."/>
            <person name="Chu M."/>
            <person name="Cheng C."/>
            <person name="Hour A."/>
            <person name="Lee P."/>
            <person name="Lin S."/>
            <person name="Lin Y."/>
            <person name="Liou J."/>
            <person name="Liu S."/>
            <person name="Hsing Y."/>
            <person name="Raghuvanshi S."/>
            <person name="Mohanty A."/>
            <person name="Bharti A.K."/>
            <person name="Gaur A."/>
            <person name="Gupta V."/>
            <person name="Kumar D."/>
            <person name="Ravi V."/>
            <person name="Vij S."/>
            <person name="Kapur A."/>
            <person name="Khurana P."/>
            <person name="Khurana P."/>
            <person name="Khurana J.P."/>
            <person name="Tyagi A.K."/>
            <person name="Gaikwad K."/>
            <person name="Singh A."/>
            <person name="Dalal V."/>
            <person name="Srivastava S."/>
            <person name="Dixit A."/>
            <person name="Pal A.K."/>
            <person name="Ghazi I.A."/>
            <person name="Yadav M."/>
            <person name="Pandit A."/>
            <person name="Bhargava A."/>
            <person name="Sureshbabu K."/>
            <person name="Batra K."/>
            <person name="Sharma T.R."/>
            <person name="Mohapatra T."/>
            <person name="Singh N.K."/>
            <person name="Messing J."/>
            <person name="Nelson A.B."/>
            <person name="Fuks G."/>
            <person name="Kavchok S."/>
            <person name="Keizer G."/>
            <person name="Linton E."/>
            <person name="Llaca V."/>
            <person name="Song R."/>
            <person name="Tanyolac B."/>
            <person name="Young S."/>
            <person name="Ho-Il K."/>
            <person name="Hahn J.H."/>
            <person name="Sangsakoo G."/>
            <person name="Vanavichit A."/>
            <person name="de Mattos Luiz.A.T."/>
            <person name="Zimmer P.D."/>
            <person name="Malone G."/>
            <person name="Dellagostin O."/>
            <person name="de Oliveira A.C."/>
            <person name="Bevan M."/>
            <person name="Bancroft I."/>
            <person name="Minx P."/>
            <person name="Cordum H."/>
            <person name="Wilson R."/>
            <person name="Cheng Z."/>
            <person name="Jin W."/>
            <person name="Jiang J."/>
            <person name="Leong S.A."/>
            <person name="Iwama H."/>
            <person name="Gojobori T."/>
            <person name="Itoh T."/>
            <person name="Niimura Y."/>
            <person name="Fujii Y."/>
            <person name="Habara T."/>
            <person name="Sakai H."/>
            <person name="Sato Y."/>
            <person name="Wilson G."/>
            <person name="Kumar K."/>
            <person name="McCouch S."/>
            <person name="Juretic N."/>
            <person name="Hoen D."/>
            <person name="Wright S."/>
            <person name="Bruskiewich R."/>
            <person name="Bureau T."/>
            <person name="Miyao A."/>
            <person name="Hirochika H."/>
            <person name="Nishikawa T."/>
            <person name="Kadowaki K."/>
            <person name="Sugiura M."/>
            <person name="Burr B."/>
            <person name="Sasaki T."/>
        </authorList>
    </citation>
    <scope>NUCLEOTIDE SEQUENCE [LARGE SCALE GENOMIC DNA]</scope>
    <source>
        <strain evidence="2">cv. Nipponbare</strain>
    </source>
</reference>
<reference evidence="2" key="2">
    <citation type="journal article" date="2008" name="Nucleic Acids Res.">
        <title>The rice annotation project database (RAP-DB): 2008 update.</title>
        <authorList>
            <consortium name="The rice annotation project (RAP)"/>
        </authorList>
    </citation>
    <scope>GENOME REANNOTATION</scope>
    <source>
        <strain evidence="2">cv. Nipponbare</strain>
    </source>
</reference>
<proteinExistence type="predicted"/>
<dbReference type="Proteomes" id="UP000000763">
    <property type="component" value="Chromosome 10"/>
</dbReference>
<evidence type="ECO:0000313" key="1">
    <source>
        <dbReference type="EMBL" id="AAL73574.1"/>
    </source>
</evidence>
<sequence>MAGICKTIIDHLARHRHLRRDMKSDQHDSNEVRDDVLTKIKFALPYFKGNYDPHAYIYWELAVGREFKKHGLAEKQKEMHNHGKDERNMNEPPIPLFTIQIEAPPSSEQIIKGKLNGAETNQVEQPLVEPTAETPLSQVGLFVVPCDKDELSDNDSHISIPQLVNEHAIPTVNSYCADFMHVIHIAIEIEERIRLICTGNINNPWRGVSIAKVQHNNV</sequence>
<protein>
    <submittedName>
        <fullName evidence="1">Uncharacterized protein</fullName>
    </submittedName>
</protein>
<evidence type="ECO:0000313" key="2">
    <source>
        <dbReference type="Proteomes" id="UP000000763"/>
    </source>
</evidence>
<dbReference type="AlphaFoldDB" id="A0A5S6RAY0"/>
<organism evidence="1 2">
    <name type="scientific">Oryza sativa subsp. japonica</name>
    <name type="common">Rice</name>
    <dbReference type="NCBI Taxonomy" id="39947"/>
    <lineage>
        <taxon>Eukaryota</taxon>
        <taxon>Viridiplantae</taxon>
        <taxon>Streptophyta</taxon>
        <taxon>Embryophyta</taxon>
        <taxon>Tracheophyta</taxon>
        <taxon>Spermatophyta</taxon>
        <taxon>Magnoliopsida</taxon>
        <taxon>Liliopsida</taxon>
        <taxon>Poales</taxon>
        <taxon>Poaceae</taxon>
        <taxon>BOP clade</taxon>
        <taxon>Oryzoideae</taxon>
        <taxon>Oryzeae</taxon>
        <taxon>Oryzinae</taxon>
        <taxon>Oryza</taxon>
        <taxon>Oryza sativa</taxon>
    </lineage>
</organism>
<name>A0A5S6RAY0_ORYSJ</name>
<gene>
    <name evidence="1" type="ORF">OSJNBa0046L02.18</name>
</gene>
<accession>A0A5S6RAY0</accession>